<dbReference type="Proteomes" id="UP001374803">
    <property type="component" value="Chromosome"/>
</dbReference>
<dbReference type="SUPFAM" id="SSF144083">
    <property type="entry name" value="Magnesium transport protein CorA, transmembrane region"/>
    <property type="match status" value="1"/>
</dbReference>
<comment type="similarity">
    <text evidence="2 8">Belongs to the CorA metal ion transporter (MIT) (TC 1.A.35) family.</text>
</comment>
<evidence type="ECO:0000256" key="5">
    <source>
        <dbReference type="ARBA" id="ARBA00022692"/>
    </source>
</evidence>
<evidence type="ECO:0000256" key="4">
    <source>
        <dbReference type="ARBA" id="ARBA00022475"/>
    </source>
</evidence>
<dbReference type="RefSeq" id="WP_394840027.1">
    <property type="nucleotide sequence ID" value="NZ_CP089929.1"/>
</dbReference>
<dbReference type="Gene3D" id="3.30.460.20">
    <property type="entry name" value="CorA soluble domain-like"/>
    <property type="match status" value="1"/>
</dbReference>
<evidence type="ECO:0000256" key="2">
    <source>
        <dbReference type="ARBA" id="ARBA00009765"/>
    </source>
</evidence>
<keyword evidence="8" id="KW-0406">Ion transport</keyword>
<evidence type="ECO:0000256" key="6">
    <source>
        <dbReference type="ARBA" id="ARBA00022989"/>
    </source>
</evidence>
<evidence type="ECO:0000256" key="7">
    <source>
        <dbReference type="ARBA" id="ARBA00023136"/>
    </source>
</evidence>
<evidence type="ECO:0000313" key="9">
    <source>
        <dbReference type="EMBL" id="WXB10350.1"/>
    </source>
</evidence>
<proteinExistence type="inferred from homology"/>
<dbReference type="PANTHER" id="PTHR46494:SF1">
    <property type="entry name" value="CORA FAMILY METAL ION TRANSPORTER (EUROFUNG)"/>
    <property type="match status" value="1"/>
</dbReference>
<keyword evidence="3 8" id="KW-0813">Transport</keyword>
<evidence type="ECO:0000256" key="1">
    <source>
        <dbReference type="ARBA" id="ARBA00004651"/>
    </source>
</evidence>
<dbReference type="InterPro" id="IPR045863">
    <property type="entry name" value="CorA_TM1_TM2"/>
</dbReference>
<reference evidence="9" key="1">
    <citation type="submission" date="2021-12" db="EMBL/GenBank/DDBJ databases">
        <title>Discovery of the Pendulisporaceae a myxobacterial family with distinct sporulation behavior and unique specialized metabolism.</title>
        <authorList>
            <person name="Garcia R."/>
            <person name="Popoff A."/>
            <person name="Bader C.D."/>
            <person name="Loehr J."/>
            <person name="Walesch S."/>
            <person name="Walt C."/>
            <person name="Boldt J."/>
            <person name="Bunk B."/>
            <person name="Haeckl F.J.F.P.J."/>
            <person name="Gunesch A.P."/>
            <person name="Birkelbach J."/>
            <person name="Nuebel U."/>
            <person name="Pietschmann T."/>
            <person name="Bach T."/>
            <person name="Mueller R."/>
        </authorList>
    </citation>
    <scope>NUCLEOTIDE SEQUENCE</scope>
    <source>
        <strain evidence="9">MSr11367</strain>
    </source>
</reference>
<dbReference type="Pfam" id="PF01544">
    <property type="entry name" value="CorA"/>
    <property type="match status" value="1"/>
</dbReference>
<dbReference type="PANTHER" id="PTHR46494">
    <property type="entry name" value="CORA FAMILY METAL ION TRANSPORTER (EUROFUNG)"/>
    <property type="match status" value="1"/>
</dbReference>
<dbReference type="Gene3D" id="1.20.58.340">
    <property type="entry name" value="Magnesium transport protein CorA, transmembrane region"/>
    <property type="match status" value="2"/>
</dbReference>
<accession>A0ABZ2LMH2</accession>
<evidence type="ECO:0000256" key="8">
    <source>
        <dbReference type="RuleBase" id="RU362010"/>
    </source>
</evidence>
<evidence type="ECO:0000256" key="3">
    <source>
        <dbReference type="ARBA" id="ARBA00022448"/>
    </source>
</evidence>
<evidence type="ECO:0000313" key="10">
    <source>
        <dbReference type="Proteomes" id="UP001374803"/>
    </source>
</evidence>
<dbReference type="CDD" id="cd12822">
    <property type="entry name" value="TmCorA-like"/>
    <property type="match status" value="1"/>
</dbReference>
<dbReference type="EMBL" id="CP089983">
    <property type="protein sequence ID" value="WXB10350.1"/>
    <property type="molecule type" value="Genomic_DNA"/>
</dbReference>
<feature type="transmembrane region" description="Helical" evidence="8">
    <location>
        <begin position="304"/>
        <end position="324"/>
    </location>
</feature>
<keyword evidence="6 8" id="KW-1133">Transmembrane helix</keyword>
<dbReference type="InterPro" id="IPR045861">
    <property type="entry name" value="CorA_cytoplasmic_dom"/>
</dbReference>
<name>A0ABZ2LMH2_9BACT</name>
<keyword evidence="10" id="KW-1185">Reference proteome</keyword>
<comment type="subcellular location">
    <subcellularLocation>
        <location evidence="1">Cell membrane</location>
        <topology evidence="1">Multi-pass membrane protein</topology>
    </subcellularLocation>
    <subcellularLocation>
        <location evidence="8">Membrane</location>
        <topology evidence="8">Multi-pass membrane protein</topology>
    </subcellularLocation>
</comment>
<feature type="transmembrane region" description="Helical" evidence="8">
    <location>
        <begin position="273"/>
        <end position="292"/>
    </location>
</feature>
<protein>
    <recommendedName>
        <fullName evidence="8">Magnesium transport protein CorA</fullName>
    </recommendedName>
</protein>
<dbReference type="InterPro" id="IPR002523">
    <property type="entry name" value="MgTranspt_CorA/ZnTranspt_ZntB"/>
</dbReference>
<keyword evidence="5 8" id="KW-0812">Transmembrane</keyword>
<dbReference type="NCBIfam" id="TIGR00383">
    <property type="entry name" value="corA"/>
    <property type="match status" value="1"/>
</dbReference>
<comment type="function">
    <text evidence="8">Mediates influx of magnesium ions.</text>
</comment>
<dbReference type="SUPFAM" id="SSF143865">
    <property type="entry name" value="CorA soluble domain-like"/>
    <property type="match status" value="1"/>
</dbReference>
<sequence length="330" mass="37609">MHAFFVDGEAVSETSSIDEVRKLRADGRMLWIDLGESDRTTDRAAVDEMLTADFGLHPLVLEDIWEDRALPKIEDFEAYLYVLVHGVRIRSAKDVHSELELLEVDIVIGQSWVITHHHGAECIGQVRQSLLRSPKSLKKGPAWVLHGVLDHLVDDYMPVLDALDAQLDKLDEAVVHHAGTPTGHRILSRLLSLKRTLQGLRRICVQQREILLRLSRGEFDEVPQQAMPFFRDVYDHFAHVTDLTDSHRELAGNAIESYLSMQSNRMNEVMKTLTMMSTVMLPLTFVAGVYGMNFEHMPELKWQYGYAFAVASMAAVAIGIVLWFRHKKWL</sequence>
<organism evidence="9 10">
    <name type="scientific">Pendulispora rubella</name>
    <dbReference type="NCBI Taxonomy" id="2741070"/>
    <lineage>
        <taxon>Bacteria</taxon>
        <taxon>Pseudomonadati</taxon>
        <taxon>Myxococcota</taxon>
        <taxon>Myxococcia</taxon>
        <taxon>Myxococcales</taxon>
        <taxon>Sorangiineae</taxon>
        <taxon>Pendulisporaceae</taxon>
        <taxon>Pendulispora</taxon>
    </lineage>
</organism>
<keyword evidence="4 8" id="KW-1003">Cell membrane</keyword>
<dbReference type="InterPro" id="IPR004488">
    <property type="entry name" value="Mg/Co-transport_prot_CorA"/>
</dbReference>
<keyword evidence="8" id="KW-0460">Magnesium</keyword>
<gene>
    <name evidence="8 9" type="primary">corA</name>
    <name evidence="9" type="ORF">LVJ94_24375</name>
</gene>
<keyword evidence="7 8" id="KW-0472">Membrane</keyword>